<gene>
    <name evidence="7" type="ORF">D806_030520</name>
</gene>
<dbReference type="PROSITE" id="PS51683">
    <property type="entry name" value="SAM_OMT_II"/>
    <property type="match status" value="1"/>
</dbReference>
<accession>A0A2U9PQL5</accession>
<dbReference type="GO" id="GO:0008171">
    <property type="term" value="F:O-methyltransferase activity"/>
    <property type="evidence" value="ECO:0007669"/>
    <property type="project" value="InterPro"/>
</dbReference>
<reference evidence="7 8" key="1">
    <citation type="journal article" date="2013" name="Genome Announc.">
        <title>Draft genome sequence of MKD8, a conjugal recipient Mycobacterium smegmatis strain.</title>
        <authorList>
            <person name="Gray T.A."/>
            <person name="Palumbo M.J."/>
            <person name="Derbyshire K.M."/>
        </authorList>
    </citation>
    <scope>NUCLEOTIDE SEQUENCE [LARGE SCALE GENOMIC DNA]</scope>
    <source>
        <strain evidence="7 8">MKD8</strain>
    </source>
</reference>
<dbReference type="InterPro" id="IPR001077">
    <property type="entry name" value="COMT_C"/>
</dbReference>
<dbReference type="SUPFAM" id="SSF53335">
    <property type="entry name" value="S-adenosyl-L-methionine-dependent methyltransferases"/>
    <property type="match status" value="1"/>
</dbReference>
<evidence type="ECO:0000256" key="2">
    <source>
        <dbReference type="ARBA" id="ARBA00022679"/>
    </source>
</evidence>
<evidence type="ECO:0000259" key="6">
    <source>
        <dbReference type="Pfam" id="PF08100"/>
    </source>
</evidence>
<dbReference type="InterPro" id="IPR036390">
    <property type="entry name" value="WH_DNA-bd_sf"/>
</dbReference>
<dbReference type="Proteomes" id="UP000011200">
    <property type="component" value="Chromosome"/>
</dbReference>
<dbReference type="CDD" id="cd02440">
    <property type="entry name" value="AdoMet_MTases"/>
    <property type="match status" value="1"/>
</dbReference>
<keyword evidence="2 7" id="KW-0808">Transferase</keyword>
<dbReference type="InterPro" id="IPR029063">
    <property type="entry name" value="SAM-dependent_MTases_sf"/>
</dbReference>
<dbReference type="PANTHER" id="PTHR43712:SF2">
    <property type="entry name" value="O-METHYLTRANSFERASE CICE"/>
    <property type="match status" value="1"/>
</dbReference>
<dbReference type="PANTHER" id="PTHR43712">
    <property type="entry name" value="PUTATIVE (AFU_ORTHOLOGUE AFUA_4G14580)-RELATED"/>
    <property type="match status" value="1"/>
</dbReference>
<dbReference type="GO" id="GO:0032259">
    <property type="term" value="P:methylation"/>
    <property type="evidence" value="ECO:0007669"/>
    <property type="project" value="UniProtKB-KW"/>
</dbReference>
<name>A0A2U9PQL5_MYCSE</name>
<evidence type="ECO:0000256" key="3">
    <source>
        <dbReference type="ARBA" id="ARBA00022691"/>
    </source>
</evidence>
<dbReference type="Pfam" id="PF00891">
    <property type="entry name" value="Methyltransf_2"/>
    <property type="match status" value="1"/>
</dbReference>
<evidence type="ECO:0000313" key="7">
    <source>
        <dbReference type="EMBL" id="AWT54026.1"/>
    </source>
</evidence>
<dbReference type="Pfam" id="PF08100">
    <property type="entry name" value="Dimerisation"/>
    <property type="match status" value="1"/>
</dbReference>
<dbReference type="InterPro" id="IPR012967">
    <property type="entry name" value="COMT_dimerisation"/>
</dbReference>
<dbReference type="InterPro" id="IPR036388">
    <property type="entry name" value="WH-like_DNA-bd_sf"/>
</dbReference>
<keyword evidence="1 7" id="KW-0489">Methyltransferase</keyword>
<dbReference type="SUPFAM" id="SSF46785">
    <property type="entry name" value="Winged helix' DNA-binding domain"/>
    <property type="match status" value="1"/>
</dbReference>
<dbReference type="AlphaFoldDB" id="A0A2U9PQL5"/>
<dbReference type="InterPro" id="IPR016461">
    <property type="entry name" value="COMT-like"/>
</dbReference>
<dbReference type="PIRSF" id="PIRSF005739">
    <property type="entry name" value="O-mtase"/>
    <property type="match status" value="1"/>
</dbReference>
<evidence type="ECO:0000256" key="4">
    <source>
        <dbReference type="PIRSR" id="PIRSR005739-1"/>
    </source>
</evidence>
<keyword evidence="3" id="KW-0949">S-adenosyl-L-methionine</keyword>
<dbReference type="Gene3D" id="1.10.10.10">
    <property type="entry name" value="Winged helix-like DNA-binding domain superfamily/Winged helix DNA-binding domain"/>
    <property type="match status" value="1"/>
</dbReference>
<sequence>MLTRFASTGLVIRLARTSEAARHYVLRLHQLLAPPPAVITEMIVSGWTAQAITAAADLKVADALAAGPLSVEALARDVGADPDALDRLMRALVSRVVFAQRRDGRYRLNALAETLRSDTPVSLAGAARFYGSRLHREDLSMLTASVQTGESGFEKLRGMEFWEFLATTPELAELFNQAMTSLSKMSAPVIAAAYDFTPFRTVVDVGGGQGRLLAAILDVAPGARGVLFDLPDVVAEAPALLRQLGVGGRVDIVGGSFFDSAPEGDVYVLKHVIHDWGDDDAVSILRNIRSAAPGDAVILLAEIVIPQHHRENLGKLLDLEMLIGGEARERTAEQYRRLLDRAGLRMTRILPTAGPHSLIEARSA</sequence>
<dbReference type="Gene3D" id="3.40.50.150">
    <property type="entry name" value="Vaccinia Virus protein VP39"/>
    <property type="match status" value="1"/>
</dbReference>
<dbReference type="RefSeq" id="WP_003894476.1">
    <property type="nucleotide sequence ID" value="NZ_CP027541.1"/>
</dbReference>
<dbReference type="EMBL" id="CP027541">
    <property type="protein sequence ID" value="AWT54026.1"/>
    <property type="molecule type" value="Genomic_DNA"/>
</dbReference>
<protein>
    <submittedName>
        <fullName evidence="7">O-demethylpuromycin-O-methyltransferase</fullName>
    </submittedName>
</protein>
<feature type="domain" description="O-methyltransferase C-terminal" evidence="5">
    <location>
        <begin position="141"/>
        <end position="344"/>
    </location>
</feature>
<dbReference type="Gene3D" id="1.10.287.1350">
    <property type="match status" value="1"/>
</dbReference>
<proteinExistence type="predicted"/>
<reference evidence="8" key="2">
    <citation type="submission" date="2018-03" db="EMBL/GenBank/DDBJ databases">
        <authorList>
            <person name="Derbyshire K."/>
            <person name="Gray T.A."/>
            <person name="Champion M."/>
        </authorList>
    </citation>
    <scope>NUCLEOTIDE SEQUENCE [LARGE SCALE GENOMIC DNA]</scope>
    <source>
        <strain evidence="8">MKD8</strain>
    </source>
</reference>
<feature type="domain" description="O-methyltransferase dimerisation" evidence="6">
    <location>
        <begin position="47"/>
        <end position="115"/>
    </location>
</feature>
<evidence type="ECO:0000313" key="8">
    <source>
        <dbReference type="Proteomes" id="UP000011200"/>
    </source>
</evidence>
<feature type="active site" description="Proton acceptor" evidence="4">
    <location>
        <position position="274"/>
    </location>
</feature>
<dbReference type="GO" id="GO:0046983">
    <property type="term" value="F:protein dimerization activity"/>
    <property type="evidence" value="ECO:0007669"/>
    <property type="project" value="InterPro"/>
</dbReference>
<evidence type="ECO:0000256" key="1">
    <source>
        <dbReference type="ARBA" id="ARBA00022603"/>
    </source>
</evidence>
<evidence type="ECO:0000259" key="5">
    <source>
        <dbReference type="Pfam" id="PF00891"/>
    </source>
</evidence>
<organism evidence="7 8">
    <name type="scientific">Mycolicibacterium smegmatis (strain MKD8)</name>
    <name type="common">Mycobacterium smegmatis</name>
    <dbReference type="NCBI Taxonomy" id="1214915"/>
    <lineage>
        <taxon>Bacteria</taxon>
        <taxon>Bacillati</taxon>
        <taxon>Actinomycetota</taxon>
        <taxon>Actinomycetes</taxon>
        <taxon>Mycobacteriales</taxon>
        <taxon>Mycobacteriaceae</taxon>
        <taxon>Mycolicibacterium</taxon>
    </lineage>
</organism>